<organism evidence="1 2">
    <name type="scientific">Pistacia integerrima</name>
    <dbReference type="NCBI Taxonomy" id="434235"/>
    <lineage>
        <taxon>Eukaryota</taxon>
        <taxon>Viridiplantae</taxon>
        <taxon>Streptophyta</taxon>
        <taxon>Embryophyta</taxon>
        <taxon>Tracheophyta</taxon>
        <taxon>Spermatophyta</taxon>
        <taxon>Magnoliopsida</taxon>
        <taxon>eudicotyledons</taxon>
        <taxon>Gunneridae</taxon>
        <taxon>Pentapetalae</taxon>
        <taxon>rosids</taxon>
        <taxon>malvids</taxon>
        <taxon>Sapindales</taxon>
        <taxon>Anacardiaceae</taxon>
        <taxon>Pistacia</taxon>
    </lineage>
</organism>
<gene>
    <name evidence="1" type="ORF">Pint_23031</name>
</gene>
<proteinExistence type="predicted"/>
<reference evidence="2" key="1">
    <citation type="journal article" date="2023" name="G3 (Bethesda)">
        <title>Genome assembly and association tests identify interacting loci associated with vigor, precocity, and sex in interspecific pistachio rootstocks.</title>
        <authorList>
            <person name="Palmer W."/>
            <person name="Jacygrad E."/>
            <person name="Sagayaradj S."/>
            <person name="Cavanaugh K."/>
            <person name="Han R."/>
            <person name="Bertier L."/>
            <person name="Beede B."/>
            <person name="Kafkas S."/>
            <person name="Golino D."/>
            <person name="Preece J."/>
            <person name="Michelmore R."/>
        </authorList>
    </citation>
    <scope>NUCLEOTIDE SEQUENCE [LARGE SCALE GENOMIC DNA]</scope>
</reference>
<name>A0ACC0YKZ9_9ROSI</name>
<keyword evidence="2" id="KW-1185">Reference proteome</keyword>
<comment type="caution">
    <text evidence="1">The sequence shown here is derived from an EMBL/GenBank/DDBJ whole genome shotgun (WGS) entry which is preliminary data.</text>
</comment>
<accession>A0ACC0YKZ9</accession>
<protein>
    <submittedName>
        <fullName evidence="1">Uncharacterized protein</fullName>
    </submittedName>
</protein>
<evidence type="ECO:0000313" key="1">
    <source>
        <dbReference type="EMBL" id="KAJ0038938.1"/>
    </source>
</evidence>
<dbReference type="Proteomes" id="UP001163603">
    <property type="component" value="Chromosome 6"/>
</dbReference>
<dbReference type="EMBL" id="CM047741">
    <property type="protein sequence ID" value="KAJ0038938.1"/>
    <property type="molecule type" value="Genomic_DNA"/>
</dbReference>
<evidence type="ECO:0000313" key="2">
    <source>
        <dbReference type="Proteomes" id="UP001163603"/>
    </source>
</evidence>
<sequence length="244" mass="26929">MITGIRFSSPTLSSAITNLTPAFTFILAIISRMEKLNLRLQSSLAKSIGTMVSIAGALTVTLFKGPAVVTTSSPYNLRDEILLAHTNWLIGGLLLTAGSFSLSLLYIVQTSIVKDYPEELMVTFICCVFVTLQSAILALILEGDPNAWRLKPGMELMAILYSAVFAVALRTLVHTWACHKKGPVYVSMFKPLGIVIAMVMGVTFLGDTLYVGRCSSLPDIFIWLCNYTTRDYIYSFSVYYHELL</sequence>